<comment type="subcellular location">
    <subcellularLocation>
        <location evidence="1">Periplasm</location>
    </subcellularLocation>
</comment>
<keyword evidence="8" id="KW-1185">Reference proteome</keyword>
<dbReference type="Pfam" id="PF09084">
    <property type="entry name" value="NMT1"/>
    <property type="match status" value="1"/>
</dbReference>
<dbReference type="GO" id="GO:0016020">
    <property type="term" value="C:membrane"/>
    <property type="evidence" value="ECO:0007669"/>
    <property type="project" value="InterPro"/>
</dbReference>
<dbReference type="GO" id="GO:0042626">
    <property type="term" value="F:ATPase-coupled transmembrane transporter activity"/>
    <property type="evidence" value="ECO:0007669"/>
    <property type="project" value="InterPro"/>
</dbReference>
<dbReference type="RefSeq" id="WP_006309032.1">
    <property type="nucleotide sequence ID" value="NZ_ARZA01000069.1"/>
</dbReference>
<evidence type="ECO:0000259" key="6">
    <source>
        <dbReference type="SMART" id="SM00062"/>
    </source>
</evidence>
<dbReference type="SMART" id="SM00062">
    <property type="entry name" value="PBPb"/>
    <property type="match status" value="1"/>
</dbReference>
<evidence type="ECO:0000256" key="5">
    <source>
        <dbReference type="SAM" id="SignalP"/>
    </source>
</evidence>
<name>R1CFY6_9FIRM</name>
<comment type="similarity">
    <text evidence="2">Belongs to the bacterial solute-binding protein SsuA/TauA family.</text>
</comment>
<gene>
    <name evidence="7" type="ORF">L21TH_0701</name>
</gene>
<dbReference type="InterPro" id="IPR010067">
    <property type="entry name" value="ABC_SsuA_sub-bd"/>
</dbReference>
<dbReference type="eggNOG" id="COG4521">
    <property type="taxonomic scope" value="Bacteria"/>
</dbReference>
<protein>
    <recommendedName>
        <fullName evidence="6">Solute-binding protein family 3/N-terminal domain-containing protein</fullName>
    </recommendedName>
</protein>
<dbReference type="PROSITE" id="PS51257">
    <property type="entry name" value="PROKAR_LIPOPROTEIN"/>
    <property type="match status" value="1"/>
</dbReference>
<evidence type="ECO:0000256" key="4">
    <source>
        <dbReference type="ARBA" id="ARBA00022729"/>
    </source>
</evidence>
<evidence type="ECO:0000313" key="8">
    <source>
        <dbReference type="Proteomes" id="UP000013378"/>
    </source>
</evidence>
<reference evidence="7 8" key="1">
    <citation type="journal article" date="2015" name="Geomicrobiol. J.">
        <title>Caldisalinibacter kiritimatiensis gen. nov., sp. nov., a moderately thermohalophilic thiosulfate-reducing bacterium from a hypersaline microbial mat.</title>
        <authorList>
            <person name="Ben Hania W."/>
            <person name="Joseph M."/>
            <person name="Fiebig A."/>
            <person name="Bunk B."/>
            <person name="Klenk H.-P."/>
            <person name="Fardeau M.-L."/>
            <person name="Spring S."/>
        </authorList>
    </citation>
    <scope>NUCLEOTIDE SEQUENCE [LARGE SCALE GENOMIC DNA]</scope>
    <source>
        <strain evidence="7 8">L21-TH-D2</strain>
    </source>
</reference>
<dbReference type="Proteomes" id="UP000013378">
    <property type="component" value="Unassembled WGS sequence"/>
</dbReference>
<keyword evidence="3" id="KW-0813">Transport</keyword>
<evidence type="ECO:0000313" key="7">
    <source>
        <dbReference type="EMBL" id="EOD01225.1"/>
    </source>
</evidence>
<dbReference type="Gene3D" id="3.40.190.10">
    <property type="entry name" value="Periplasmic binding protein-like II"/>
    <property type="match status" value="3"/>
</dbReference>
<dbReference type="SUPFAM" id="SSF53850">
    <property type="entry name" value="Periplasmic binding protein-like II"/>
    <property type="match status" value="1"/>
</dbReference>
<proteinExistence type="inferred from homology"/>
<organism evidence="7 8">
    <name type="scientific">Caldisalinibacter kiritimatiensis</name>
    <dbReference type="NCBI Taxonomy" id="1304284"/>
    <lineage>
        <taxon>Bacteria</taxon>
        <taxon>Bacillati</taxon>
        <taxon>Bacillota</taxon>
        <taxon>Tissierellia</taxon>
        <taxon>Tissierellales</taxon>
        <taxon>Thermohalobacteraceae</taxon>
        <taxon>Caldisalinibacter</taxon>
    </lineage>
</organism>
<accession>R1CFY6</accession>
<dbReference type="EMBL" id="ARZA01000069">
    <property type="protein sequence ID" value="EOD01225.1"/>
    <property type="molecule type" value="Genomic_DNA"/>
</dbReference>
<dbReference type="AlphaFoldDB" id="R1CFY6"/>
<feature type="domain" description="Solute-binding protein family 3/N-terminal" evidence="6">
    <location>
        <begin position="39"/>
        <end position="261"/>
    </location>
</feature>
<dbReference type="InterPro" id="IPR001638">
    <property type="entry name" value="Solute-binding_3/MltF_N"/>
</dbReference>
<dbReference type="STRING" id="1304284.L21TH_0701"/>
<evidence type="ECO:0000256" key="3">
    <source>
        <dbReference type="ARBA" id="ARBA00022448"/>
    </source>
</evidence>
<dbReference type="OrthoDB" id="9815602at2"/>
<sequence>MRNRFKSIFAIVLIGIMLCSLVACNSDSEKNNSTSLPKEINFGILRVPNDETIAIAQGIFDKYFTEKGIKCNFIVFDSGSEANKALASGSIDFATMGNINSIVSLTMDLDVELIWIHEILGEIEALAVKNGSEIEKIEDLAGKKVATPFASTSHYILLNVLKDAGIENEVELLDMKTPEIVAAWERGDIQAAYTWQPSLGELLKDGKILISSEDMVKKGYITANVEVVRKEFANKYPELVADFIACLTEAADIYRQNPEKAAAIIADELEITAEDALLQMQGSTWLTPEELLEESYIGTSKAPGAFATIMKDTADFLKNQGFIDNSPSQEEFNKYINSIYIEKYLERASK</sequence>
<dbReference type="PATRIC" id="fig|1304284.3.peg.689"/>
<keyword evidence="4 5" id="KW-0732">Signal</keyword>
<dbReference type="PANTHER" id="PTHR30024">
    <property type="entry name" value="ALIPHATIC SULFONATES-BINDING PROTEIN-RELATED"/>
    <property type="match status" value="1"/>
</dbReference>
<feature type="chain" id="PRO_5039251052" description="Solute-binding protein family 3/N-terminal domain-containing protein" evidence="5">
    <location>
        <begin position="26"/>
        <end position="350"/>
    </location>
</feature>
<comment type="caution">
    <text evidence="7">The sequence shown here is derived from an EMBL/GenBank/DDBJ whole genome shotgun (WGS) entry which is preliminary data.</text>
</comment>
<evidence type="ECO:0000256" key="1">
    <source>
        <dbReference type="ARBA" id="ARBA00004418"/>
    </source>
</evidence>
<dbReference type="NCBIfam" id="TIGR01728">
    <property type="entry name" value="SsuA_fam"/>
    <property type="match status" value="1"/>
</dbReference>
<feature type="signal peptide" evidence="5">
    <location>
        <begin position="1"/>
        <end position="25"/>
    </location>
</feature>
<dbReference type="GO" id="GO:0042597">
    <property type="term" value="C:periplasmic space"/>
    <property type="evidence" value="ECO:0007669"/>
    <property type="project" value="UniProtKB-SubCell"/>
</dbReference>
<dbReference type="GO" id="GO:0042918">
    <property type="term" value="P:alkanesulfonate transmembrane transport"/>
    <property type="evidence" value="ECO:0007669"/>
    <property type="project" value="TreeGrafter"/>
</dbReference>
<dbReference type="CDD" id="cd13560">
    <property type="entry name" value="PBP2_taurine"/>
    <property type="match status" value="1"/>
</dbReference>
<dbReference type="PANTHER" id="PTHR30024:SF47">
    <property type="entry name" value="TAURINE-BINDING PERIPLASMIC PROTEIN"/>
    <property type="match status" value="1"/>
</dbReference>
<evidence type="ECO:0000256" key="2">
    <source>
        <dbReference type="ARBA" id="ARBA00010742"/>
    </source>
</evidence>
<dbReference type="InterPro" id="IPR010068">
    <property type="entry name" value="Peri-bd_TauA"/>
</dbReference>
<dbReference type="InterPro" id="IPR015168">
    <property type="entry name" value="SsuA/THI5"/>
</dbReference>